<keyword evidence="10" id="KW-1185">Reference proteome</keyword>
<organism evidence="9 10">
    <name type="scientific">Aspergillus violaceofuscus (strain CBS 115571)</name>
    <dbReference type="NCBI Taxonomy" id="1450538"/>
    <lineage>
        <taxon>Eukaryota</taxon>
        <taxon>Fungi</taxon>
        <taxon>Dikarya</taxon>
        <taxon>Ascomycota</taxon>
        <taxon>Pezizomycotina</taxon>
        <taxon>Eurotiomycetes</taxon>
        <taxon>Eurotiomycetidae</taxon>
        <taxon>Eurotiales</taxon>
        <taxon>Aspergillaceae</taxon>
        <taxon>Aspergillus</taxon>
    </lineage>
</organism>
<keyword evidence="6" id="KW-0210">Decarboxylase</keyword>
<evidence type="ECO:0000256" key="7">
    <source>
        <dbReference type="ARBA" id="ARBA00023061"/>
    </source>
</evidence>
<accession>A0A2V5I473</accession>
<comment type="similarity">
    <text evidence="3">Belongs to the alpha-acetolactate decarboxylase family.</text>
</comment>
<dbReference type="GO" id="GO:0045151">
    <property type="term" value="P:acetoin biosynthetic process"/>
    <property type="evidence" value="ECO:0007669"/>
    <property type="project" value="UniProtKB-KW"/>
</dbReference>
<keyword evidence="7" id="KW-0005">Acetoin biosynthesis</keyword>
<evidence type="ECO:0000256" key="8">
    <source>
        <dbReference type="ARBA" id="ARBA00023239"/>
    </source>
</evidence>
<dbReference type="UniPathway" id="UPA00626">
    <property type="reaction ID" value="UER00678"/>
</dbReference>
<dbReference type="OMA" id="GEAYHFT"/>
<dbReference type="SUPFAM" id="SSF117856">
    <property type="entry name" value="AF0104/ALDC/Ptd012-like"/>
    <property type="match status" value="1"/>
</dbReference>
<reference evidence="9 10" key="1">
    <citation type="submission" date="2018-02" db="EMBL/GenBank/DDBJ databases">
        <title>The genomes of Aspergillus section Nigri reveals drivers in fungal speciation.</title>
        <authorList>
            <consortium name="DOE Joint Genome Institute"/>
            <person name="Vesth T.C."/>
            <person name="Nybo J."/>
            <person name="Theobald S."/>
            <person name="Brandl J."/>
            <person name="Frisvad J.C."/>
            <person name="Nielsen K.F."/>
            <person name="Lyhne E.K."/>
            <person name="Kogle M.E."/>
            <person name="Kuo A."/>
            <person name="Riley R."/>
            <person name="Clum A."/>
            <person name="Nolan M."/>
            <person name="Lipzen A."/>
            <person name="Salamov A."/>
            <person name="Henrissat B."/>
            <person name="Wiebenga A."/>
            <person name="De vries R.P."/>
            <person name="Grigoriev I.V."/>
            <person name="Mortensen U.H."/>
            <person name="Andersen M.R."/>
            <person name="Baker S.E."/>
        </authorList>
    </citation>
    <scope>NUCLEOTIDE SEQUENCE [LARGE SCALE GENOMIC DNA]</scope>
    <source>
        <strain evidence="9 10">CBS 115571</strain>
    </source>
</reference>
<dbReference type="Gene3D" id="3.30.1330.80">
    <property type="entry name" value="Hypothetical protein, similar to alpha- acetolactate decarboxylase, domain 2"/>
    <property type="match status" value="2"/>
</dbReference>
<evidence type="ECO:0000256" key="1">
    <source>
        <dbReference type="ARBA" id="ARBA00001784"/>
    </source>
</evidence>
<dbReference type="STRING" id="1450538.A0A2V5I473"/>
<dbReference type="EMBL" id="KZ825139">
    <property type="protein sequence ID" value="PYI18887.1"/>
    <property type="molecule type" value="Genomic_DNA"/>
</dbReference>
<dbReference type="Proteomes" id="UP000249829">
    <property type="component" value="Unassembled WGS sequence"/>
</dbReference>
<dbReference type="EC" id="4.1.1.5" evidence="4"/>
<dbReference type="GO" id="GO:0047605">
    <property type="term" value="F:acetolactate decarboxylase activity"/>
    <property type="evidence" value="ECO:0007669"/>
    <property type="project" value="UniProtKB-EC"/>
</dbReference>
<evidence type="ECO:0000256" key="2">
    <source>
        <dbReference type="ARBA" id="ARBA00005170"/>
    </source>
</evidence>
<evidence type="ECO:0000256" key="4">
    <source>
        <dbReference type="ARBA" id="ARBA00013204"/>
    </source>
</evidence>
<dbReference type="PIRSF" id="PIRSF001332">
    <property type="entry name" value="Acetolac_decarb"/>
    <property type="match status" value="1"/>
</dbReference>
<keyword evidence="8" id="KW-0456">Lyase</keyword>
<evidence type="ECO:0000313" key="9">
    <source>
        <dbReference type="EMBL" id="PYI18887.1"/>
    </source>
</evidence>
<protein>
    <recommendedName>
        <fullName evidence="5">Alpha-acetolactate decarboxylase</fullName>
        <ecNumber evidence="4">4.1.1.5</ecNumber>
    </recommendedName>
</protein>
<name>A0A2V5I473_ASPV1</name>
<evidence type="ECO:0000256" key="3">
    <source>
        <dbReference type="ARBA" id="ARBA00007106"/>
    </source>
</evidence>
<proteinExistence type="inferred from homology"/>
<dbReference type="CDD" id="cd17299">
    <property type="entry name" value="acetolactate_decarboxylase"/>
    <property type="match status" value="1"/>
</dbReference>
<dbReference type="InterPro" id="IPR005128">
    <property type="entry name" value="Acetolactate_a_deCO2ase"/>
</dbReference>
<dbReference type="AlphaFoldDB" id="A0A2V5I473"/>
<comment type="pathway">
    <text evidence="2">Polyol metabolism; (R,R)-butane-2,3-diol biosynthesis; (R,R)-butane-2,3-diol from pyruvate: step 2/3.</text>
</comment>
<evidence type="ECO:0000313" key="10">
    <source>
        <dbReference type="Proteomes" id="UP000249829"/>
    </source>
</evidence>
<sequence length="232" mass="25808">MNHIYQYGVFSALMQGFSSDGATVSNVLSRCNHGLGTVCGLNGEIVIVDGEAYHFTPDNQIHRLTPTDHLPMIVATDFQPTLTKSLETLRMDTLQKALHPFFPTNQNNFIAVRVDATFKKIVYRIGGPQICPREPLLELAKRQVVKTYDNVAGTLFGFYSPPYTNGICVAGFHLHFLSTDRQAGGHVLEFEAEDVELKAAVNTHVHLELPASEEFNQELMQPDLAKDLHLAE</sequence>
<dbReference type="Pfam" id="PF03306">
    <property type="entry name" value="AAL_decarboxy"/>
    <property type="match status" value="1"/>
</dbReference>
<evidence type="ECO:0000256" key="6">
    <source>
        <dbReference type="ARBA" id="ARBA00022793"/>
    </source>
</evidence>
<gene>
    <name evidence="9" type="ORF">BO99DRAFT_403090</name>
</gene>
<comment type="catalytic activity">
    <reaction evidence="1">
        <text>(2S)-2-acetolactate + H(+) = (R)-acetoin + CO2</text>
        <dbReference type="Rhea" id="RHEA:21580"/>
        <dbReference type="ChEBI" id="CHEBI:15378"/>
        <dbReference type="ChEBI" id="CHEBI:15686"/>
        <dbReference type="ChEBI" id="CHEBI:16526"/>
        <dbReference type="ChEBI" id="CHEBI:58476"/>
        <dbReference type="EC" id="4.1.1.5"/>
    </reaction>
</comment>
<dbReference type="PANTHER" id="PTHR35524:SF1">
    <property type="entry name" value="ALPHA-ACETOLACTATE DECARBOXYLASE"/>
    <property type="match status" value="1"/>
</dbReference>
<dbReference type="PANTHER" id="PTHR35524">
    <property type="entry name" value="ALPHA-ACETOLACTATE DECARBOXYLASE"/>
    <property type="match status" value="1"/>
</dbReference>
<evidence type="ECO:0000256" key="5">
    <source>
        <dbReference type="ARBA" id="ARBA00020164"/>
    </source>
</evidence>